<dbReference type="eggNOG" id="COG3509">
    <property type="taxonomic scope" value="Bacteria"/>
</dbReference>
<protein>
    <recommendedName>
        <fullName evidence="1">F-box domain-containing protein</fullName>
    </recommendedName>
</protein>
<comment type="caution">
    <text evidence="2">The sequence shown here is derived from an EMBL/GenBank/DDBJ whole genome shotgun (WGS) entry which is preliminary data.</text>
</comment>
<gene>
    <name evidence="2" type="ORF">LNTAR_23709</name>
</gene>
<evidence type="ECO:0000313" key="2">
    <source>
        <dbReference type="EMBL" id="EDM25529.1"/>
    </source>
</evidence>
<evidence type="ECO:0000259" key="1">
    <source>
        <dbReference type="PROSITE" id="PS50181"/>
    </source>
</evidence>
<dbReference type="Pfam" id="PF00326">
    <property type="entry name" value="Peptidase_S9"/>
    <property type="match status" value="1"/>
</dbReference>
<proteinExistence type="predicted"/>
<dbReference type="SUPFAM" id="SSF53474">
    <property type="entry name" value="alpha/beta-Hydrolases"/>
    <property type="match status" value="1"/>
</dbReference>
<dbReference type="GO" id="GO:0006508">
    <property type="term" value="P:proteolysis"/>
    <property type="evidence" value="ECO:0007669"/>
    <property type="project" value="InterPro"/>
</dbReference>
<dbReference type="PROSITE" id="PS50181">
    <property type="entry name" value="FBOX"/>
    <property type="match status" value="1"/>
</dbReference>
<name>A6DS69_9BACT</name>
<reference evidence="2 3" key="1">
    <citation type="journal article" date="2010" name="J. Bacteriol.">
        <title>Genome sequence of Lentisphaera araneosa HTCC2155T, the type species of the order Lentisphaerales in the phylum Lentisphaerae.</title>
        <authorList>
            <person name="Thrash J.C."/>
            <person name="Cho J.C."/>
            <person name="Vergin K.L."/>
            <person name="Morris R.M."/>
            <person name="Giovannoni S.J."/>
        </authorList>
    </citation>
    <scope>NUCLEOTIDE SEQUENCE [LARGE SCALE GENOMIC DNA]</scope>
    <source>
        <strain evidence="2 3">HTCC2155</strain>
    </source>
</reference>
<dbReference type="InterPro" id="IPR029058">
    <property type="entry name" value="AB_hydrolase_fold"/>
</dbReference>
<dbReference type="AlphaFoldDB" id="A6DS69"/>
<organism evidence="2 3">
    <name type="scientific">Lentisphaera araneosa HTCC2155</name>
    <dbReference type="NCBI Taxonomy" id="313628"/>
    <lineage>
        <taxon>Bacteria</taxon>
        <taxon>Pseudomonadati</taxon>
        <taxon>Lentisphaerota</taxon>
        <taxon>Lentisphaeria</taxon>
        <taxon>Lentisphaerales</taxon>
        <taxon>Lentisphaeraceae</taxon>
        <taxon>Lentisphaera</taxon>
    </lineage>
</organism>
<dbReference type="InterPro" id="IPR001810">
    <property type="entry name" value="F-box_dom"/>
</dbReference>
<dbReference type="Proteomes" id="UP000004947">
    <property type="component" value="Unassembled WGS sequence"/>
</dbReference>
<dbReference type="EMBL" id="ABCK01000028">
    <property type="protein sequence ID" value="EDM25529.1"/>
    <property type="molecule type" value="Genomic_DNA"/>
</dbReference>
<evidence type="ECO:0000313" key="3">
    <source>
        <dbReference type="Proteomes" id="UP000004947"/>
    </source>
</evidence>
<dbReference type="STRING" id="313628.LNTAR_23709"/>
<feature type="domain" description="F-box" evidence="1">
    <location>
        <begin position="236"/>
        <end position="285"/>
    </location>
</feature>
<dbReference type="RefSeq" id="WP_007280684.1">
    <property type="nucleotide sequence ID" value="NZ_ABCK01000028.1"/>
</dbReference>
<dbReference type="GO" id="GO:0008236">
    <property type="term" value="F:serine-type peptidase activity"/>
    <property type="evidence" value="ECO:0007669"/>
    <property type="project" value="InterPro"/>
</dbReference>
<sequence length="412" mass="46798">MKFIYTTLTLLLTLASYGEQHRKGKYSITDKAIPRPYYEGVHQRWPGSEDKIPDGERIPIMTIKDKTFHEVTWDIVVPESYDPNIPTGIITYITPGSGKAFINLLSKYNLILITAKNSGNDTYTYARISMALWGIDKLKEIYNIDADRIFVSGMSGGGRVSSIAAALFPEIYKGAIYQCGCNFMHNNEKSQISKMQENYFYFLTGDGDFNLEDTQRVHKKYTDAKILNTKIHVQKNHKHRTLPTEVLDKALAYIDTPRVAKLETLYTKGMSAIKKKQFSEAFKNLQVAAAGGHELASEEFEKIQAPYTEIQDAISSFDQEKYYVQAYKHIQKLISTYGKEMASEELKIVEKYKQNPAILKEFKADAYLEKIKAAMKRKGSSKEKIAAGLKKILELCPNTKTAERAQILLDTL</sequence>
<dbReference type="InterPro" id="IPR001375">
    <property type="entry name" value="Peptidase_S9_cat"/>
</dbReference>
<dbReference type="Gene3D" id="3.40.50.1820">
    <property type="entry name" value="alpha/beta hydrolase"/>
    <property type="match status" value="1"/>
</dbReference>
<accession>A6DS69</accession>
<keyword evidence="3" id="KW-1185">Reference proteome</keyword>
<dbReference type="OrthoDB" id="5291933at2"/>